<dbReference type="EMBL" id="CP071090">
    <property type="protein sequence ID" value="QSQ21158.1"/>
    <property type="molecule type" value="Genomic_DNA"/>
</dbReference>
<name>A0ABX7NYK5_9BACT</name>
<evidence type="ECO:0000313" key="2">
    <source>
        <dbReference type="EMBL" id="QSQ21158.1"/>
    </source>
</evidence>
<evidence type="ECO:0000259" key="1">
    <source>
        <dbReference type="Pfam" id="PF25302"/>
    </source>
</evidence>
<proteinExistence type="predicted"/>
<dbReference type="InterPro" id="IPR057561">
    <property type="entry name" value="NADase_transloc"/>
</dbReference>
<reference evidence="2 3" key="1">
    <citation type="submission" date="2021-02" db="EMBL/GenBank/DDBJ databases">
        <title>De Novo genome assembly of isolated myxobacteria.</title>
        <authorList>
            <person name="Stevens D.C."/>
        </authorList>
    </citation>
    <scope>NUCLEOTIDE SEQUENCE [LARGE SCALE GENOMIC DNA]</scope>
    <source>
        <strain evidence="3">SCPEA02</strain>
    </source>
</reference>
<protein>
    <recommendedName>
        <fullName evidence="1">NAD glycohydrolase translocation F5/8 type C domain-containing protein</fullName>
    </recommendedName>
</protein>
<dbReference type="NCBIfam" id="NF047619">
    <property type="entry name" value="NADase_discoid"/>
    <property type="match status" value="1"/>
</dbReference>
<dbReference type="Proteomes" id="UP000662747">
    <property type="component" value="Chromosome"/>
</dbReference>
<organism evidence="2 3">
    <name type="scientific">Pyxidicoccus parkwayensis</name>
    <dbReference type="NCBI Taxonomy" id="2813578"/>
    <lineage>
        <taxon>Bacteria</taxon>
        <taxon>Pseudomonadati</taxon>
        <taxon>Myxococcota</taxon>
        <taxon>Myxococcia</taxon>
        <taxon>Myxococcales</taxon>
        <taxon>Cystobacterineae</taxon>
        <taxon>Myxococcaceae</taxon>
        <taxon>Pyxidicoccus</taxon>
    </lineage>
</organism>
<gene>
    <name evidence="2" type="ORF">JY651_39135</name>
</gene>
<accession>A0ABX7NYK5</accession>
<dbReference type="Pfam" id="PF25302">
    <property type="entry name" value="NADase_transloc"/>
    <property type="match status" value="1"/>
</dbReference>
<feature type="domain" description="NAD glycohydrolase translocation F5/8 type C" evidence="1">
    <location>
        <begin position="116"/>
        <end position="258"/>
    </location>
</feature>
<evidence type="ECO:0000313" key="3">
    <source>
        <dbReference type="Proteomes" id="UP000662747"/>
    </source>
</evidence>
<dbReference type="RefSeq" id="WP_206722737.1">
    <property type="nucleotide sequence ID" value="NZ_CP071090.1"/>
</dbReference>
<keyword evidence="3" id="KW-1185">Reference proteome</keyword>
<sequence length="263" mass="27781">MQGYFDSNARGFSRRVSRTAAAWVGLLTTVAALTLPGRAAAQSYEGKACTAQGRSDLKGLKPGAQLKGGLEEGRTGDFSGWATSTLLPTGKAPACKDCPPEAEDDLNERKMAQHEWTCGYSAQRVSDSKPETAWCEGAKGNGVGEVLLASVEQGSPVRIWAGFGKSDKLHAANARPRKVRVSVLQTRSAEANQVGFSYSGLTVVATGEVELKDVNGYQELKLPAFKADAKAKGTFVALEVLSVYPGAKFEDLCISEVSSADAS</sequence>